<dbReference type="RefSeq" id="WP_156595466.1">
    <property type="nucleotide sequence ID" value="NZ_CACRTI010000004.1"/>
</dbReference>
<feature type="region of interest" description="Disordered" evidence="1">
    <location>
        <begin position="71"/>
        <end position="95"/>
    </location>
</feature>
<organism evidence="3">
    <name type="scientific">Citrobacter amalonaticus</name>
    <dbReference type="NCBI Taxonomy" id="35703"/>
    <lineage>
        <taxon>Bacteria</taxon>
        <taxon>Pseudomonadati</taxon>
        <taxon>Pseudomonadota</taxon>
        <taxon>Gammaproteobacteria</taxon>
        <taxon>Enterobacterales</taxon>
        <taxon>Enterobacteriaceae</taxon>
        <taxon>Citrobacter</taxon>
    </lineage>
</organism>
<dbReference type="EMBL" id="CACRTI010000004">
    <property type="protein sequence ID" value="VYT37399.1"/>
    <property type="molecule type" value="Genomic_DNA"/>
</dbReference>
<evidence type="ECO:0000256" key="2">
    <source>
        <dbReference type="SAM" id="Phobius"/>
    </source>
</evidence>
<keyword evidence="2" id="KW-0472">Membrane</keyword>
<evidence type="ECO:0000256" key="1">
    <source>
        <dbReference type="SAM" id="MobiDB-lite"/>
    </source>
</evidence>
<gene>
    <name evidence="3" type="ORF">CALFYP1_04279</name>
</gene>
<keyword evidence="2" id="KW-1133">Transmembrane helix</keyword>
<feature type="compositionally biased region" description="Basic and acidic residues" evidence="1">
    <location>
        <begin position="81"/>
        <end position="95"/>
    </location>
</feature>
<keyword evidence="2" id="KW-0812">Transmembrane</keyword>
<sequence>MSSLMAVGWEYILGAIGIICAIALTWFTAKSKGQTEAKAEADVNSANAEKESAQNITTKQEVTIKAVKDVSQANQSLSDSAARERMRTSKYHSAD</sequence>
<evidence type="ECO:0000313" key="3">
    <source>
        <dbReference type="EMBL" id="VYT37399.1"/>
    </source>
</evidence>
<protein>
    <submittedName>
        <fullName evidence="3">Uncharacterized protein</fullName>
    </submittedName>
</protein>
<feature type="transmembrane region" description="Helical" evidence="2">
    <location>
        <begin position="12"/>
        <end position="29"/>
    </location>
</feature>
<proteinExistence type="predicted"/>
<accession>A0A6N2W3W7</accession>
<dbReference type="AlphaFoldDB" id="A0A6N2W3W7"/>
<name>A0A6N2W3W7_CITAM</name>
<reference evidence="3" key="1">
    <citation type="submission" date="2019-11" db="EMBL/GenBank/DDBJ databases">
        <authorList>
            <person name="Feng L."/>
        </authorList>
    </citation>
    <scope>NUCLEOTIDE SEQUENCE</scope>
    <source>
        <strain evidence="3">CAmalonaticusLFYP1</strain>
    </source>
</reference>